<evidence type="ECO:0000256" key="1">
    <source>
        <dbReference type="ARBA" id="ARBA00007735"/>
    </source>
</evidence>
<feature type="region of interest" description="Disordered" evidence="2">
    <location>
        <begin position="49"/>
        <end position="82"/>
    </location>
</feature>
<feature type="domain" description="DMAP1-binding" evidence="4">
    <location>
        <begin position="3"/>
        <end position="122"/>
    </location>
</feature>
<dbReference type="InterPro" id="IPR037337">
    <property type="entry name" value="Dip2-like_dom"/>
</dbReference>
<evidence type="ECO:0000313" key="6">
    <source>
        <dbReference type="Proteomes" id="UP000230233"/>
    </source>
</evidence>
<dbReference type="Pfam" id="PF23024">
    <property type="entry name" value="AMP-dom_DIP2-like"/>
    <property type="match status" value="1"/>
</dbReference>
<dbReference type="InterPro" id="IPR000873">
    <property type="entry name" value="AMP-dep_synth/lig_dom"/>
</dbReference>
<comment type="caution">
    <text evidence="5">The sequence shown here is derived from an EMBL/GenBank/DDBJ whole genome shotgun (WGS) entry which is preliminary data.</text>
</comment>
<feature type="region of interest" description="Disordered" evidence="2">
    <location>
        <begin position="249"/>
        <end position="320"/>
    </location>
</feature>
<sequence>MNDPDTLPDEIREKLAELDLELSEGDITKKGYDKKRNALLAPFRNLQNTAALHAEPSTASPNSRSNRRNQRRVTRDEDRYHSEIRVEAVHQALAEYSDGRKLGPQPVKPHRRNGASVSRSSTQKNKRATANGGGRMLSAMIIAVTSVRNPTKQNGSPVPPLSPKFEANVGFPAQRSPSTPSVHRRMFPPPSPTSRTPSSQLPPSPKLSRTPKMARKAMPASPSMSSPQITKLRVNGRVVRVTAIRQSAYYSSSEDEDSVNGGTLGKKDSTLTRPPQTAPRTASLLSNKKKETTTTTSDVPPPPIAKNTAERRSGGPKKERAVEDMLRLVQENRDRNDQQKKDYGEYVQARIRPKAPGGEVIRVARQDYRNSKIIVTDGEAIRISPHREEIETTIEETTSLNDHRHHHILEQSDDEAVYVNTTIGGGSGRVPSPNEDYQNAVLPLKPTKVSSKIQNVVNALQFLVFLLFFFQISAGYIILLDFILFLKMTTEHPSRVYFPSMALRKTRYLRQTVSSSGPSIFSQTHASRKLSSENHKEYLAQLHSRKAVSLKEKKVKQQRSAEEGYASSSPASSASLIPSRPPLPKYHHVCEPSYGDEDELDDCATITSSVDFVPGFGATRNEEQIRKHLNFVQCSVGPSTSSTEDSCHSFRWSSFHKSGSEPEIRSRDVPKERRNQFKNDEDFDEMTVGWVRQSGKFKKWKLNQTIYELKPRSKPLQDYYNDDDAELEAMAKIRDPDAPRPEGTIMNPVRGEAAHSNTNNTMPRSLDSAFHRFGTTAAKNIAAMVLDQSAKPSTSLTYGKLHSRAGKVAYMLLTKTVQVNKDGSKNVMCKPGDRVALIYPNTQPLHFLAAFYGCLQAGVIPVPVEMPSSKREAGIAQLGFLLGNCGVKVALTSESCYKGLPKKVNTSSAFSAPSGSTSLTGTSNEIVDFRGWPRLWWAVTEHMSKPARDWTAPPRLADETIAYIEYTTGNDGTVKGVCVTRQAVFAHCRALTTAMEYKEDETMVCVVDFKREVGLWHSILASVFNGMKVIFVPYSLMKMNPATWMHMVSKYQATTALVKSRDLHWALLATRDHKDISLASLRTLLVADGANPWSLSSCDAFAAAFTPAPYSLRPDAMCPCAGSSETGTISIRRRGNAQLGSQSGRGVLSMSALSHCVVRVDQENSLTSLTLQDAGQIVAGAVVVVTAIDGSNRLCQADEIGEICVSANSTAQLYWALEGQTHHTFKVEPLGEYGKPIGAVRYVRSGLIGFMGPDGMVFVVARRQSLLAVSGRYHSADDIIATVLAVEPMKFVYRGRICVFSTSVLRDERIVIVAEQKPNCSEEEAFDWITRVLRAIDTIHQVGIYCCALVPANHLPKTPLGGVHVSETKQRFENGDLHPSTLLMCPHNCVLNLPKPRERQADVGPAAMFVGNIVQGVRIAVAKGRNIDDEPAIPLLECLRSRAQSSPDHRILTLVSAKNAEQDTATCATLLKRAERIAGLLTDRARLSRGDHVALIFPPSIDLVAAFFGCLSAGLVPVCIRPPVASDLNTTLGPIRMMVDMSKAVAILAPQNVSKLLKSKEAAHSIDSNAWPMILDMEDAPSSWRRKQNNNCDTTASGSSGAASKDEICYLDFSINSSGQLQGSSMSEASAITVCKSIKVSSELYPSRHVVVCAPPYSGISLVLWCLSSVYSGHHTTLIPPAEVEQQPSLFLTTLSNLKVRDAFTTYSTINSCVTQLASSVESLRERGCNLSMLRSCVAIAEERPRIALMNSFCKLFAPLSLNNRAISTSFSSRVNAAICMQGASGPEPSTVYVDARALRNDRISLVGKGAPHSVALIESGKLLPGVKIAIANPETRGQCADSHLGEIWVSSIHNASPLNRMVTGGFGDDGGATCNADVYNARLTTGDTKTRWARTGYLGFLRQTQSITEHGELHDAVFVVGALNESLVLRGMRYHPFDVENTVSKAHRFVGNSAVFTWNHLVVIVAECTGSESDALDLVPAITSAVLEEHHLIVGVVVIVDPGTIRHGPGGEKLRSTIRTLLLEDKLNAIYVAYHM</sequence>
<feature type="compositionally biased region" description="Polar residues" evidence="2">
    <location>
        <begin position="271"/>
        <end position="286"/>
    </location>
</feature>
<dbReference type="Pfam" id="PF06464">
    <property type="entry name" value="DMAP_binding"/>
    <property type="match status" value="1"/>
</dbReference>
<name>A0A2G5VGZ0_9PELO</name>
<dbReference type="PANTHER" id="PTHR22754">
    <property type="entry name" value="DISCO-INTERACTING PROTEIN 2 DIP2 -RELATED"/>
    <property type="match status" value="1"/>
</dbReference>
<dbReference type="Gene3D" id="3.30.300.30">
    <property type="match status" value="2"/>
</dbReference>
<keyword evidence="6" id="KW-1185">Reference proteome</keyword>
<proteinExistence type="inferred from homology"/>
<dbReference type="InterPro" id="IPR025110">
    <property type="entry name" value="AMP-bd_C"/>
</dbReference>
<dbReference type="InterPro" id="IPR042099">
    <property type="entry name" value="ANL_N_sf"/>
</dbReference>
<feature type="compositionally biased region" description="Low complexity" evidence="2">
    <location>
        <begin position="566"/>
        <end position="578"/>
    </location>
</feature>
<dbReference type="Gene3D" id="3.40.50.12780">
    <property type="entry name" value="N-terminal domain of ligase-like"/>
    <property type="match status" value="2"/>
</dbReference>
<keyword evidence="3" id="KW-1133">Transmembrane helix</keyword>
<evidence type="ECO:0000256" key="2">
    <source>
        <dbReference type="SAM" id="MobiDB-lite"/>
    </source>
</evidence>
<feature type="region of interest" description="Disordered" evidence="2">
    <location>
        <begin position="149"/>
        <end position="231"/>
    </location>
</feature>
<gene>
    <name evidence="5" type="primary">Cni-dip-2</name>
    <name evidence="5" type="synonym">Cnig_chr_I.g1690</name>
    <name evidence="5" type="ORF">B9Z55_001690</name>
</gene>
<dbReference type="SMART" id="SM01137">
    <property type="entry name" value="DMAP_binding"/>
    <property type="match status" value="1"/>
</dbReference>
<accession>A0A2G5VGZ0</accession>
<evidence type="ECO:0000256" key="3">
    <source>
        <dbReference type="SAM" id="Phobius"/>
    </source>
</evidence>
<dbReference type="STRING" id="1611254.A0A2G5VGZ0"/>
<reference evidence="6" key="1">
    <citation type="submission" date="2017-10" db="EMBL/GenBank/DDBJ databases">
        <title>Rapid genome shrinkage in a self-fertile nematode reveals novel sperm competition proteins.</title>
        <authorList>
            <person name="Yin D."/>
            <person name="Schwarz E.M."/>
            <person name="Thomas C.G."/>
            <person name="Felde R.L."/>
            <person name="Korf I.F."/>
            <person name="Cutter A.D."/>
            <person name="Schartner C.M."/>
            <person name="Ralston E.J."/>
            <person name="Meyer B.J."/>
            <person name="Haag E.S."/>
        </authorList>
    </citation>
    <scope>NUCLEOTIDE SEQUENCE [LARGE SCALE GENOMIC DNA]</scope>
    <source>
        <strain evidence="6">JU1422</strain>
    </source>
</reference>
<feature type="compositionally biased region" description="Basic and acidic residues" evidence="2">
    <location>
        <begin position="73"/>
        <end position="82"/>
    </location>
</feature>
<keyword evidence="3" id="KW-0812">Transmembrane</keyword>
<dbReference type="PROSITE" id="PS51912">
    <property type="entry name" value="DMAP1_BIND"/>
    <property type="match status" value="1"/>
</dbReference>
<dbReference type="SUPFAM" id="SSF56801">
    <property type="entry name" value="Acetyl-CoA synthetase-like"/>
    <property type="match status" value="2"/>
</dbReference>
<protein>
    <recommendedName>
        <fullName evidence="4">DMAP1-binding domain-containing protein</fullName>
    </recommendedName>
</protein>
<dbReference type="InterPro" id="IPR045851">
    <property type="entry name" value="AMP-bd_C_sf"/>
</dbReference>
<dbReference type="InterPro" id="IPR010506">
    <property type="entry name" value="DMAP1-bd"/>
</dbReference>
<feature type="region of interest" description="Disordered" evidence="2">
    <location>
        <begin position="95"/>
        <end position="134"/>
    </location>
</feature>
<feature type="compositionally biased region" description="Low complexity" evidence="2">
    <location>
        <begin position="216"/>
        <end position="227"/>
    </location>
</feature>
<keyword evidence="3" id="KW-0472">Membrane</keyword>
<dbReference type="OrthoDB" id="69964at2759"/>
<feature type="compositionally biased region" description="Basic and acidic residues" evidence="2">
    <location>
        <begin position="308"/>
        <end position="320"/>
    </location>
</feature>
<dbReference type="CDD" id="cd05905">
    <property type="entry name" value="Dip2"/>
    <property type="match status" value="2"/>
</dbReference>
<evidence type="ECO:0000313" key="5">
    <source>
        <dbReference type="EMBL" id="PIC51017.1"/>
    </source>
</evidence>
<organism evidence="5 6">
    <name type="scientific">Caenorhabditis nigoni</name>
    <dbReference type="NCBI Taxonomy" id="1611254"/>
    <lineage>
        <taxon>Eukaryota</taxon>
        <taxon>Metazoa</taxon>
        <taxon>Ecdysozoa</taxon>
        <taxon>Nematoda</taxon>
        <taxon>Chromadorea</taxon>
        <taxon>Rhabditida</taxon>
        <taxon>Rhabditina</taxon>
        <taxon>Rhabditomorpha</taxon>
        <taxon>Rhabditoidea</taxon>
        <taxon>Rhabditidae</taxon>
        <taxon>Peloderinae</taxon>
        <taxon>Caenorhabditis</taxon>
    </lineage>
</organism>
<feature type="transmembrane region" description="Helical" evidence="3">
    <location>
        <begin position="462"/>
        <end position="486"/>
    </location>
</feature>
<dbReference type="PANTHER" id="PTHR22754:SF32">
    <property type="entry name" value="DISCO-INTERACTING PROTEIN 2"/>
    <property type="match status" value="1"/>
</dbReference>
<dbReference type="Pfam" id="PF00501">
    <property type="entry name" value="AMP-binding"/>
    <property type="match status" value="2"/>
</dbReference>
<comment type="similarity">
    <text evidence="1">Belongs to the DIP2 family.</text>
</comment>
<dbReference type="Proteomes" id="UP000230233">
    <property type="component" value="Chromosome I"/>
</dbReference>
<feature type="region of interest" description="Disordered" evidence="2">
    <location>
        <begin position="558"/>
        <end position="579"/>
    </location>
</feature>
<dbReference type="EMBL" id="PDUG01000001">
    <property type="protein sequence ID" value="PIC51017.1"/>
    <property type="molecule type" value="Genomic_DNA"/>
</dbReference>
<evidence type="ECO:0000259" key="4">
    <source>
        <dbReference type="PROSITE" id="PS51912"/>
    </source>
</evidence>